<protein>
    <submittedName>
        <fullName evidence="1">Uncharacterized protein</fullName>
    </submittedName>
</protein>
<name>A0ABS5EJZ5_9PROT</name>
<sequence length="82" mass="9253">MIRYFLRENDPLCPVYAVDFEAKTWELAASRLGRIEGSGGSLADRDDVFLSERFAEVWPKPHDKAGIVAFTRDRPAEAPEAK</sequence>
<proteinExistence type="predicted"/>
<dbReference type="Proteomes" id="UP000698752">
    <property type="component" value="Unassembled WGS sequence"/>
</dbReference>
<reference evidence="2" key="1">
    <citation type="journal article" date="2021" name="Syst. Appl. Microbiol.">
        <title>Roseomonas hellenica sp. nov., isolated from roots of wild-growing Alkanna tinctoria.</title>
        <authorList>
            <person name="Rat A."/>
            <person name="Naranjo H.D."/>
            <person name="Lebbe L."/>
            <person name="Cnockaert M."/>
            <person name="Krigas N."/>
            <person name="Grigoriadou K."/>
            <person name="Maloupa E."/>
            <person name="Willems A."/>
        </authorList>
    </citation>
    <scope>NUCLEOTIDE SEQUENCE [LARGE SCALE GENOMIC DNA]</scope>
    <source>
        <strain evidence="2">LMG 31159</strain>
    </source>
</reference>
<comment type="caution">
    <text evidence="1">The sequence shown here is derived from an EMBL/GenBank/DDBJ whole genome shotgun (WGS) entry which is preliminary data.</text>
</comment>
<keyword evidence="2" id="KW-1185">Reference proteome</keyword>
<dbReference type="EMBL" id="JAAEDI010000018">
    <property type="protein sequence ID" value="MBR0651351.1"/>
    <property type="molecule type" value="Genomic_DNA"/>
</dbReference>
<gene>
    <name evidence="1" type="ORF">GXW78_16885</name>
</gene>
<dbReference type="RefSeq" id="WP_211870020.1">
    <property type="nucleotide sequence ID" value="NZ_JAAEDI010000018.1"/>
</dbReference>
<accession>A0ABS5EJZ5</accession>
<organism evidence="1 2">
    <name type="scientific">Neoroseomonas terrae</name>
    <dbReference type="NCBI Taxonomy" id="424799"/>
    <lineage>
        <taxon>Bacteria</taxon>
        <taxon>Pseudomonadati</taxon>
        <taxon>Pseudomonadota</taxon>
        <taxon>Alphaproteobacteria</taxon>
        <taxon>Acetobacterales</taxon>
        <taxon>Acetobacteraceae</taxon>
        <taxon>Neoroseomonas</taxon>
    </lineage>
</organism>
<evidence type="ECO:0000313" key="1">
    <source>
        <dbReference type="EMBL" id="MBR0651351.1"/>
    </source>
</evidence>
<evidence type="ECO:0000313" key="2">
    <source>
        <dbReference type="Proteomes" id="UP000698752"/>
    </source>
</evidence>